<dbReference type="AlphaFoldDB" id="A0A2W0ETE2"/>
<gene>
    <name evidence="1" type="ORF">CRX42_17965</name>
</gene>
<name>A0A2W0ETE2_PSEJE</name>
<evidence type="ECO:0000313" key="1">
    <source>
        <dbReference type="EMBL" id="PYY69165.1"/>
    </source>
</evidence>
<comment type="caution">
    <text evidence="1">The sequence shown here is derived from an EMBL/GenBank/DDBJ whole genome shotgun (WGS) entry which is preliminary data.</text>
</comment>
<dbReference type="GO" id="GO:0003677">
    <property type="term" value="F:DNA binding"/>
    <property type="evidence" value="ECO:0007669"/>
    <property type="project" value="InterPro"/>
</dbReference>
<dbReference type="GO" id="GO:0006260">
    <property type="term" value="P:DNA replication"/>
    <property type="evidence" value="ECO:0007669"/>
    <property type="project" value="InterPro"/>
</dbReference>
<dbReference type="SUPFAM" id="SSF57783">
    <property type="entry name" value="Zinc beta-ribbon"/>
    <property type="match status" value="1"/>
</dbReference>
<reference evidence="1 2" key="1">
    <citation type="journal article" date="2018" name="Appl. Microbiol. Biotechnol.">
        <title>Characterization of the caprolactam degradation pathway in Pseudomonas jessenii using mass spectrometry-based proteomics.</title>
        <authorList>
            <person name="Otzen M."/>
            <person name="Palacio C."/>
            <person name="Janssen D.B."/>
        </authorList>
    </citation>
    <scope>NUCLEOTIDE SEQUENCE [LARGE SCALE GENOMIC DNA]</scope>
    <source>
        <strain evidence="1 2">GO3</strain>
    </source>
</reference>
<accession>A0A2W0ETE2</accession>
<dbReference type="Gene3D" id="3.90.580.10">
    <property type="entry name" value="Zinc finger, CHC2-type domain"/>
    <property type="match status" value="1"/>
</dbReference>
<organism evidence="1 2">
    <name type="scientific">Pseudomonas jessenii</name>
    <dbReference type="NCBI Taxonomy" id="77298"/>
    <lineage>
        <taxon>Bacteria</taxon>
        <taxon>Pseudomonadati</taxon>
        <taxon>Pseudomonadota</taxon>
        <taxon>Gammaproteobacteria</taxon>
        <taxon>Pseudomonadales</taxon>
        <taxon>Pseudomonadaceae</taxon>
        <taxon>Pseudomonas</taxon>
    </lineage>
</organism>
<dbReference type="GO" id="GO:0008270">
    <property type="term" value="F:zinc ion binding"/>
    <property type="evidence" value="ECO:0007669"/>
    <property type="project" value="InterPro"/>
</dbReference>
<dbReference type="Proteomes" id="UP000247437">
    <property type="component" value="Unassembled WGS sequence"/>
</dbReference>
<evidence type="ECO:0000313" key="2">
    <source>
        <dbReference type="Proteomes" id="UP000247437"/>
    </source>
</evidence>
<dbReference type="RefSeq" id="WP_110660583.1">
    <property type="nucleotide sequence ID" value="NZ_PDLL01000223.1"/>
</dbReference>
<dbReference type="OrthoDB" id="784829at2"/>
<dbReference type="InterPro" id="IPR036977">
    <property type="entry name" value="DNA_primase_Znf_CHC2"/>
</dbReference>
<proteinExistence type="predicted"/>
<sequence>MGVTPIEKLLSTLDKVKRVKAGRWVACCPAHHDRTPSLSIRETQEGIVLIKCWAGCTFAQIVTAAGLEPRDLFPARIGKPRKPGPSRDAIILERAVVAAGNAQLAKRAALNSEDQARFNRALARLERLQVKP</sequence>
<dbReference type="EMBL" id="PDLL01000223">
    <property type="protein sequence ID" value="PYY69165.1"/>
    <property type="molecule type" value="Genomic_DNA"/>
</dbReference>
<protein>
    <submittedName>
        <fullName evidence="1">Virulence-associated protein E</fullName>
    </submittedName>
</protein>